<dbReference type="RefSeq" id="WP_007022101.1">
    <property type="nucleotide sequence ID" value="NZ_CH724126.1"/>
</dbReference>
<accession>A0A7U8C7P2</accession>
<evidence type="ECO:0000313" key="4">
    <source>
        <dbReference type="EMBL" id="EAR63083.1"/>
    </source>
</evidence>
<dbReference type="AlphaFoldDB" id="A0A7U8C7P2"/>
<organism evidence="4 5">
    <name type="scientific">Neptuniibacter caesariensis</name>
    <dbReference type="NCBI Taxonomy" id="207954"/>
    <lineage>
        <taxon>Bacteria</taxon>
        <taxon>Pseudomonadati</taxon>
        <taxon>Pseudomonadota</taxon>
        <taxon>Gammaproteobacteria</taxon>
        <taxon>Oceanospirillales</taxon>
        <taxon>Oceanospirillaceae</taxon>
        <taxon>Neptuniibacter</taxon>
    </lineage>
</organism>
<dbReference type="InterPro" id="IPR036061">
    <property type="entry name" value="CheW-like_dom_sf"/>
</dbReference>
<dbReference type="InterPro" id="IPR024181">
    <property type="entry name" value="Chemotax_regulator_CheV"/>
</dbReference>
<evidence type="ECO:0000259" key="2">
    <source>
        <dbReference type="PROSITE" id="PS50110"/>
    </source>
</evidence>
<dbReference type="Pfam" id="PF01584">
    <property type="entry name" value="CheW"/>
    <property type="match status" value="1"/>
</dbReference>
<keyword evidence="1" id="KW-0597">Phosphoprotein</keyword>
<dbReference type="PANTHER" id="PTHR47233:SF3">
    <property type="entry name" value="CHEMOTAXIS PROTEIN CHEV"/>
    <property type="match status" value="1"/>
</dbReference>
<dbReference type="EMBL" id="AAOW01000001">
    <property type="protein sequence ID" value="EAR63083.1"/>
    <property type="molecule type" value="Genomic_DNA"/>
</dbReference>
<protein>
    <submittedName>
        <fullName evidence="4">Chemotaxis protein CheV</fullName>
    </submittedName>
</protein>
<comment type="caution">
    <text evidence="4">The sequence shown here is derived from an EMBL/GenBank/DDBJ whole genome shotgun (WGS) entry which is preliminary data.</text>
</comment>
<dbReference type="OrthoDB" id="9806105at2"/>
<dbReference type="PIRSF" id="PIRSF002867">
    <property type="entry name" value="CheV"/>
    <property type="match status" value="1"/>
</dbReference>
<dbReference type="CDD" id="cd19924">
    <property type="entry name" value="REC_CheV-like"/>
    <property type="match status" value="1"/>
</dbReference>
<proteinExistence type="predicted"/>
<feature type="domain" description="Response regulatory" evidence="2">
    <location>
        <begin position="182"/>
        <end position="307"/>
    </location>
</feature>
<evidence type="ECO:0000313" key="5">
    <source>
        <dbReference type="Proteomes" id="UP000002171"/>
    </source>
</evidence>
<dbReference type="GO" id="GO:0006935">
    <property type="term" value="P:chemotaxis"/>
    <property type="evidence" value="ECO:0007669"/>
    <property type="project" value="InterPro"/>
</dbReference>
<dbReference type="PROSITE" id="PS50110">
    <property type="entry name" value="RESPONSE_REGULATORY"/>
    <property type="match status" value="1"/>
</dbReference>
<dbReference type="Proteomes" id="UP000002171">
    <property type="component" value="Unassembled WGS sequence"/>
</dbReference>
<dbReference type="InterPro" id="IPR002545">
    <property type="entry name" value="CheW-lke_dom"/>
</dbReference>
<sequence>MSGILDSVNLRTQMVGQNRLELLLFGLETDQQYGINVFKVREVLQCPELTEVPRQTSAIKGMAHIRGETIPVLDLSEAIGRNNVPQDQREDCFLIVAEYNRRTLAFLVRKVDRILNTQWDQIMAPPTEIGVENYLTAIFEYEGKLIEILDVEQILADLYPMATEVSKDVADDEVREKAREHQILIVDDSSVARNQMQRSLENLGIKVTSCNNGRMAWDLLRDMADRGTDVTEHFLMVISDIEMPEMDGYTLTSMVREDERMSKMHVVLHTSLSGGFNVSMVKKVGADGFLAKFNPDDLATAVVQRIQQVEKR</sequence>
<feature type="modified residue" description="4-aspartylphosphate" evidence="1">
    <location>
        <position position="240"/>
    </location>
</feature>
<dbReference type="SMART" id="SM00260">
    <property type="entry name" value="CheW"/>
    <property type="match status" value="1"/>
</dbReference>
<dbReference type="PANTHER" id="PTHR47233">
    <property type="entry name" value="CHEMOTAXIS PROTEIN CHEV"/>
    <property type="match status" value="1"/>
</dbReference>
<dbReference type="InterPro" id="IPR011006">
    <property type="entry name" value="CheY-like_superfamily"/>
</dbReference>
<name>A0A7U8C7P2_NEPCE</name>
<dbReference type="SUPFAM" id="SSF50341">
    <property type="entry name" value="CheW-like"/>
    <property type="match status" value="1"/>
</dbReference>
<feature type="domain" description="CheW-like" evidence="3">
    <location>
        <begin position="19"/>
        <end position="160"/>
    </location>
</feature>
<dbReference type="Gene3D" id="2.40.50.180">
    <property type="entry name" value="CheA-289, Domain 4"/>
    <property type="match status" value="1"/>
</dbReference>
<dbReference type="InterPro" id="IPR001789">
    <property type="entry name" value="Sig_transdc_resp-reg_receiver"/>
</dbReference>
<reference evidence="4 5" key="1">
    <citation type="submission" date="2006-02" db="EMBL/GenBank/DDBJ databases">
        <authorList>
            <person name="Pinhassi J."/>
            <person name="Pedros-Alio C."/>
            <person name="Ferriera S."/>
            <person name="Johnson J."/>
            <person name="Kravitz S."/>
            <person name="Halpern A."/>
            <person name="Remington K."/>
            <person name="Beeson K."/>
            <person name="Tran B."/>
            <person name="Rogers Y.-H."/>
            <person name="Friedman R."/>
            <person name="Venter J.C."/>
        </authorList>
    </citation>
    <scope>NUCLEOTIDE SEQUENCE [LARGE SCALE GENOMIC DNA]</scope>
    <source>
        <strain evidence="4 5">MED92</strain>
    </source>
</reference>
<keyword evidence="5" id="KW-1185">Reference proteome</keyword>
<dbReference type="SUPFAM" id="SSF52172">
    <property type="entry name" value="CheY-like"/>
    <property type="match status" value="1"/>
</dbReference>
<dbReference type="GO" id="GO:0000160">
    <property type="term" value="P:phosphorelay signal transduction system"/>
    <property type="evidence" value="ECO:0007669"/>
    <property type="project" value="InterPro"/>
</dbReference>
<evidence type="ECO:0000259" key="3">
    <source>
        <dbReference type="PROSITE" id="PS50851"/>
    </source>
</evidence>
<dbReference type="Pfam" id="PF00072">
    <property type="entry name" value="Response_reg"/>
    <property type="match status" value="1"/>
</dbReference>
<dbReference type="PROSITE" id="PS50851">
    <property type="entry name" value="CHEW"/>
    <property type="match status" value="1"/>
</dbReference>
<dbReference type="Gene3D" id="2.30.30.40">
    <property type="entry name" value="SH3 Domains"/>
    <property type="match status" value="1"/>
</dbReference>
<dbReference type="SMART" id="SM00448">
    <property type="entry name" value="REC"/>
    <property type="match status" value="1"/>
</dbReference>
<gene>
    <name evidence="4" type="ORF">MED92_08186</name>
</gene>
<evidence type="ECO:0000256" key="1">
    <source>
        <dbReference type="PROSITE-ProRule" id="PRU00169"/>
    </source>
</evidence>
<dbReference type="Gene3D" id="3.40.50.2300">
    <property type="match status" value="1"/>
</dbReference>